<gene>
    <name evidence="11" type="ORF">GCM10009750_10540</name>
</gene>
<dbReference type="Gene3D" id="3.90.180.10">
    <property type="entry name" value="Medium-chain alcohol dehydrogenases, catalytic domain"/>
    <property type="match status" value="1"/>
</dbReference>
<dbReference type="EMBL" id="BAAANK010000002">
    <property type="protein sequence ID" value="GAA1828819.1"/>
    <property type="molecule type" value="Genomic_DNA"/>
</dbReference>
<dbReference type="InterPro" id="IPR011032">
    <property type="entry name" value="GroES-like_sf"/>
</dbReference>
<protein>
    <recommendedName>
        <fullName evidence="3">alcohol dehydrogenase</fullName>
        <ecNumber evidence="3">1.1.1.1</ecNumber>
    </recommendedName>
</protein>
<evidence type="ECO:0000256" key="6">
    <source>
        <dbReference type="ARBA" id="ARBA00023002"/>
    </source>
</evidence>
<dbReference type="PANTHER" id="PTHR42940:SF3">
    <property type="entry name" value="ALCOHOL DEHYDROGENASE 1-RELATED"/>
    <property type="match status" value="1"/>
</dbReference>
<evidence type="ECO:0000256" key="5">
    <source>
        <dbReference type="ARBA" id="ARBA00022833"/>
    </source>
</evidence>
<evidence type="ECO:0000259" key="10">
    <source>
        <dbReference type="Pfam" id="PF08240"/>
    </source>
</evidence>
<dbReference type="PANTHER" id="PTHR42940">
    <property type="entry name" value="ALCOHOL DEHYDROGENASE 1-RELATED"/>
    <property type="match status" value="1"/>
</dbReference>
<evidence type="ECO:0000256" key="4">
    <source>
        <dbReference type="ARBA" id="ARBA00022723"/>
    </source>
</evidence>
<comment type="similarity">
    <text evidence="2 8">Belongs to the zinc-containing alcohol dehydrogenase family.</text>
</comment>
<dbReference type="InterPro" id="IPR013154">
    <property type="entry name" value="ADH-like_N"/>
</dbReference>
<dbReference type="InterPro" id="IPR036291">
    <property type="entry name" value="NAD(P)-bd_dom_sf"/>
</dbReference>
<dbReference type="InterPro" id="IPR017743">
    <property type="entry name" value="ADH_phosphonate_catab-assoc"/>
</dbReference>
<comment type="caution">
    <text evidence="11">The sequence shown here is derived from an EMBL/GenBank/DDBJ whole genome shotgun (WGS) entry which is preliminary data.</text>
</comment>
<organism evidence="11 12">
    <name type="scientific">Agromyces salentinus</name>
    <dbReference type="NCBI Taxonomy" id="269421"/>
    <lineage>
        <taxon>Bacteria</taxon>
        <taxon>Bacillati</taxon>
        <taxon>Actinomycetota</taxon>
        <taxon>Actinomycetes</taxon>
        <taxon>Micrococcales</taxon>
        <taxon>Microbacteriaceae</taxon>
        <taxon>Agromyces</taxon>
    </lineage>
</organism>
<evidence type="ECO:0000256" key="7">
    <source>
        <dbReference type="ARBA" id="ARBA00023027"/>
    </source>
</evidence>
<accession>A0ABN2MJB4</accession>
<keyword evidence="4 8" id="KW-0479">Metal-binding</keyword>
<feature type="domain" description="Alcohol dehydrogenase-like N-terminal" evidence="10">
    <location>
        <begin position="44"/>
        <end position="158"/>
    </location>
</feature>
<evidence type="ECO:0000259" key="9">
    <source>
        <dbReference type="Pfam" id="PF00107"/>
    </source>
</evidence>
<evidence type="ECO:0000313" key="11">
    <source>
        <dbReference type="EMBL" id="GAA1828819.1"/>
    </source>
</evidence>
<proteinExistence type="inferred from homology"/>
<dbReference type="PROSITE" id="PS00059">
    <property type="entry name" value="ADH_ZINC"/>
    <property type="match status" value="1"/>
</dbReference>
<evidence type="ECO:0000313" key="12">
    <source>
        <dbReference type="Proteomes" id="UP001501746"/>
    </source>
</evidence>
<dbReference type="Gene3D" id="3.40.50.720">
    <property type="entry name" value="NAD(P)-binding Rossmann-like Domain"/>
    <property type="match status" value="1"/>
</dbReference>
<dbReference type="SUPFAM" id="SSF51735">
    <property type="entry name" value="NAD(P)-binding Rossmann-fold domains"/>
    <property type="match status" value="1"/>
</dbReference>
<evidence type="ECO:0000256" key="2">
    <source>
        <dbReference type="ARBA" id="ARBA00008072"/>
    </source>
</evidence>
<feature type="domain" description="Alcohol dehydrogenase-like C-terminal" evidence="9">
    <location>
        <begin position="208"/>
        <end position="344"/>
    </location>
</feature>
<keyword evidence="6" id="KW-0560">Oxidoreductase</keyword>
<dbReference type="EC" id="1.1.1.1" evidence="3"/>
<name>A0ABN2MJB4_9MICO</name>
<sequence>MTMHTVARLTDTDVLVKPSPVAMVWNEPGRPLEALAVPGVHLCAGEALVEVELATVCGSDVHTVLGHRPAPTPLVLGHEQVGRVVALGPGAVRADGSPLELGDRVVWSVTVSCGECDRCARGLTQKCRRLAKYGHERVHRGWELSGGFATHVQLRAGTATVRVDEDLPATVAAPASCATATAVAAVDAASARVDLEDAVVLVTGGGMIGLSSAVIAAEAGAVVIVSEPDAARRAFARRLGVHTVDPRARAGTPDRLGTVLAALADDGEPPREVLVGIEASGSAAGVRTVVSTVATGGVAVLVGSVSGGTELCVDPESIVRRLLTITGVHNYTASHLEQAVAFLERSWRILPLDEMVGPTHALAMLDLALEEAASGEHIRVGVAPGRRVTG</sequence>
<keyword evidence="5 8" id="KW-0862">Zinc</keyword>
<keyword evidence="12" id="KW-1185">Reference proteome</keyword>
<reference evidence="11 12" key="1">
    <citation type="journal article" date="2019" name="Int. J. Syst. Evol. Microbiol.">
        <title>The Global Catalogue of Microorganisms (GCM) 10K type strain sequencing project: providing services to taxonomists for standard genome sequencing and annotation.</title>
        <authorList>
            <consortium name="The Broad Institute Genomics Platform"/>
            <consortium name="The Broad Institute Genome Sequencing Center for Infectious Disease"/>
            <person name="Wu L."/>
            <person name="Ma J."/>
        </authorList>
    </citation>
    <scope>NUCLEOTIDE SEQUENCE [LARGE SCALE GENOMIC DNA]</scope>
    <source>
        <strain evidence="11 12">JCM 14323</strain>
    </source>
</reference>
<evidence type="ECO:0000256" key="1">
    <source>
        <dbReference type="ARBA" id="ARBA00001947"/>
    </source>
</evidence>
<dbReference type="InterPro" id="IPR013149">
    <property type="entry name" value="ADH-like_C"/>
</dbReference>
<keyword evidence="7" id="KW-0520">NAD</keyword>
<dbReference type="SUPFAM" id="SSF50129">
    <property type="entry name" value="GroES-like"/>
    <property type="match status" value="1"/>
</dbReference>
<dbReference type="Proteomes" id="UP001501746">
    <property type="component" value="Unassembled WGS sequence"/>
</dbReference>
<dbReference type="Pfam" id="PF08240">
    <property type="entry name" value="ADH_N"/>
    <property type="match status" value="1"/>
</dbReference>
<evidence type="ECO:0000256" key="8">
    <source>
        <dbReference type="RuleBase" id="RU361277"/>
    </source>
</evidence>
<evidence type="ECO:0000256" key="3">
    <source>
        <dbReference type="ARBA" id="ARBA00013190"/>
    </source>
</evidence>
<dbReference type="NCBIfam" id="TIGR03366">
    <property type="entry name" value="HpnZ_proposed"/>
    <property type="match status" value="1"/>
</dbReference>
<dbReference type="Pfam" id="PF00107">
    <property type="entry name" value="ADH_zinc_N"/>
    <property type="match status" value="1"/>
</dbReference>
<comment type="cofactor">
    <cofactor evidence="1 8">
        <name>Zn(2+)</name>
        <dbReference type="ChEBI" id="CHEBI:29105"/>
    </cofactor>
</comment>
<dbReference type="InterPro" id="IPR002328">
    <property type="entry name" value="ADH_Zn_CS"/>
</dbReference>